<proteinExistence type="predicted"/>
<evidence type="ECO:0000313" key="2">
    <source>
        <dbReference type="EMBL" id="MCQ4042601.1"/>
    </source>
</evidence>
<organism evidence="2 3">
    <name type="scientific">Streptantibioticus rubrisoli</name>
    <dbReference type="NCBI Taxonomy" id="1387313"/>
    <lineage>
        <taxon>Bacteria</taxon>
        <taxon>Bacillati</taxon>
        <taxon>Actinomycetota</taxon>
        <taxon>Actinomycetes</taxon>
        <taxon>Kitasatosporales</taxon>
        <taxon>Streptomycetaceae</taxon>
        <taxon>Streptantibioticus</taxon>
    </lineage>
</organism>
<protein>
    <recommendedName>
        <fullName evidence="4">Integral membrane protein</fullName>
    </recommendedName>
</protein>
<feature type="transmembrane region" description="Helical" evidence="1">
    <location>
        <begin position="91"/>
        <end position="110"/>
    </location>
</feature>
<feature type="transmembrane region" description="Helical" evidence="1">
    <location>
        <begin position="42"/>
        <end position="60"/>
    </location>
</feature>
<dbReference type="RefSeq" id="WP_255926932.1">
    <property type="nucleotide sequence ID" value="NZ_JANFNH010000008.1"/>
</dbReference>
<comment type="caution">
    <text evidence="2">The sequence shown here is derived from an EMBL/GenBank/DDBJ whole genome shotgun (WGS) entry which is preliminary data.</text>
</comment>
<keyword evidence="1" id="KW-1133">Transmembrane helix</keyword>
<evidence type="ECO:0000313" key="3">
    <source>
        <dbReference type="Proteomes" id="UP001206206"/>
    </source>
</evidence>
<sequence>MRIPERLKSLGRLVLPLDHPVEGILGTVITAELMAAYSEAPVHLGAVVLGIIVAVLVYWLTHVYADEVGRGPVKGRAFAKRRLMSTLRRQWALVSASFPPLIVLLVAFGLGAGPSMALLIADCAAVLLLVGWGVVTARRRGIRGPALVRTGLVAGVLGLVVVVLRAVVH</sequence>
<gene>
    <name evidence="2" type="ORF">NON19_11295</name>
</gene>
<keyword evidence="3" id="KW-1185">Reference proteome</keyword>
<keyword evidence="1" id="KW-0812">Transmembrane</keyword>
<evidence type="ECO:0000256" key="1">
    <source>
        <dbReference type="SAM" id="Phobius"/>
    </source>
</evidence>
<evidence type="ECO:0008006" key="4">
    <source>
        <dbReference type="Google" id="ProtNLM"/>
    </source>
</evidence>
<accession>A0ABT1PCR5</accession>
<dbReference type="Proteomes" id="UP001206206">
    <property type="component" value="Unassembled WGS sequence"/>
</dbReference>
<feature type="transmembrane region" description="Helical" evidence="1">
    <location>
        <begin position="147"/>
        <end position="168"/>
    </location>
</feature>
<dbReference type="EMBL" id="JANFNH010000008">
    <property type="protein sequence ID" value="MCQ4042601.1"/>
    <property type="molecule type" value="Genomic_DNA"/>
</dbReference>
<reference evidence="2 3" key="1">
    <citation type="submission" date="2022-06" db="EMBL/GenBank/DDBJ databases">
        <title>Draft genome sequence of type strain Streptomyces rubrisoli DSM 42083.</title>
        <authorList>
            <person name="Duangmal K."/>
            <person name="Klaysubun C."/>
        </authorList>
    </citation>
    <scope>NUCLEOTIDE SEQUENCE [LARGE SCALE GENOMIC DNA]</scope>
    <source>
        <strain evidence="2 3">DSM 42083</strain>
    </source>
</reference>
<name>A0ABT1PCR5_9ACTN</name>
<keyword evidence="1" id="KW-0472">Membrane</keyword>
<feature type="transmembrane region" description="Helical" evidence="1">
    <location>
        <begin position="116"/>
        <end position="135"/>
    </location>
</feature>